<evidence type="ECO:0000313" key="4">
    <source>
        <dbReference type="Proteomes" id="UP000582837"/>
    </source>
</evidence>
<dbReference type="RefSeq" id="WP_170040173.1">
    <property type="nucleotide sequence ID" value="NZ_JABDTL010000002.1"/>
</dbReference>
<keyword evidence="1" id="KW-0863">Zinc-finger</keyword>
<evidence type="ECO:0000259" key="2">
    <source>
        <dbReference type="PROSITE" id="PS50966"/>
    </source>
</evidence>
<dbReference type="PROSITE" id="PS50966">
    <property type="entry name" value="ZF_SWIM"/>
    <property type="match status" value="1"/>
</dbReference>
<protein>
    <recommendedName>
        <fullName evidence="2">SWIM-type domain-containing protein</fullName>
    </recommendedName>
</protein>
<organism evidence="3 4">
    <name type="scientific">Longimicrobium terrae</name>
    <dbReference type="NCBI Taxonomy" id="1639882"/>
    <lineage>
        <taxon>Bacteria</taxon>
        <taxon>Pseudomonadati</taxon>
        <taxon>Gemmatimonadota</taxon>
        <taxon>Longimicrobiia</taxon>
        <taxon>Longimicrobiales</taxon>
        <taxon>Longimicrobiaceae</taxon>
        <taxon>Longimicrobium</taxon>
    </lineage>
</organism>
<gene>
    <name evidence="3" type="ORF">HNQ61_004724</name>
</gene>
<dbReference type="EMBL" id="JACHIA010000020">
    <property type="protein sequence ID" value="MBB6073058.1"/>
    <property type="molecule type" value="Genomic_DNA"/>
</dbReference>
<accession>A0A841H510</accession>
<dbReference type="Proteomes" id="UP000582837">
    <property type="component" value="Unassembled WGS sequence"/>
</dbReference>
<dbReference type="InterPro" id="IPR007527">
    <property type="entry name" value="Znf_SWIM"/>
</dbReference>
<evidence type="ECO:0000313" key="3">
    <source>
        <dbReference type="EMBL" id="MBB6073058.1"/>
    </source>
</evidence>
<name>A0A841H510_9BACT</name>
<proteinExistence type="predicted"/>
<keyword evidence="1" id="KW-0862">Zinc</keyword>
<dbReference type="GO" id="GO:0008270">
    <property type="term" value="F:zinc ion binding"/>
    <property type="evidence" value="ECO:0007669"/>
    <property type="project" value="UniProtKB-KW"/>
</dbReference>
<comment type="caution">
    <text evidence="3">The sequence shown here is derived from an EMBL/GenBank/DDBJ whole genome shotgun (WGS) entry which is preliminary data.</text>
</comment>
<evidence type="ECO:0000256" key="1">
    <source>
        <dbReference type="PROSITE-ProRule" id="PRU00325"/>
    </source>
</evidence>
<dbReference type="AlphaFoldDB" id="A0A841H510"/>
<feature type="domain" description="SWIM-type" evidence="2">
    <location>
        <begin position="28"/>
        <end position="72"/>
    </location>
</feature>
<reference evidence="3 4" key="1">
    <citation type="submission" date="2020-08" db="EMBL/GenBank/DDBJ databases">
        <title>Genomic Encyclopedia of Type Strains, Phase IV (KMG-IV): sequencing the most valuable type-strain genomes for metagenomic binning, comparative biology and taxonomic classification.</title>
        <authorList>
            <person name="Goeker M."/>
        </authorList>
    </citation>
    <scope>NUCLEOTIDE SEQUENCE [LARGE SCALE GENOMIC DNA]</scope>
    <source>
        <strain evidence="3 4">DSM 29007</strain>
    </source>
</reference>
<sequence>MLDSGMINKIHKAREYAAEPGRIHFNRLEVEFDGKNGSHNVGFNEGHWHCDCDYFRHHSTCSHTMAMERVLGVMAPAEAEAISITV</sequence>
<keyword evidence="4" id="KW-1185">Reference proteome</keyword>
<keyword evidence="1" id="KW-0479">Metal-binding</keyword>